<evidence type="ECO:0000313" key="2">
    <source>
        <dbReference type="EMBL" id="EYE91628.1"/>
    </source>
</evidence>
<keyword evidence="3" id="KW-1185">Reference proteome</keyword>
<sequence>MTFSILLVGASGYIGGSTLSALVEKHPSWHVTVIVRNQNQASAIRNAFPAASISTIIGSLETSEILATEAVKASITLQLANGDHDTGTDALLAAIGSAARPASSKYYIHLSGAATVLDLALAPGLPPSRSWNDTSDLPEILTLPATQIHAATEQRIVSFASQHAENGVRTAIISPPAVVGVGTGPIKRGSAYHINMILQRKKPFVVGEGRNQFATAHVKDVADGIVALVEAAYGELEAESDISSGAVSAKADWNGNGYYFLTSGWKTPDKTTYVERVVSLLGERSVLLEDGVDHLTVEESASLHPYGPIIFGASLEVQGQRIKERLGFKSSFSHWEDSLREEIDVELARQARGEKLGTGFGRD</sequence>
<dbReference type="AlphaFoldDB" id="A0A017S3P0"/>
<protein>
    <submittedName>
        <fullName evidence="2">NAD(P)-binding protein</fullName>
    </submittedName>
</protein>
<feature type="domain" description="NAD-dependent epimerase/dehydratase" evidence="1">
    <location>
        <begin position="5"/>
        <end position="231"/>
    </location>
</feature>
<dbReference type="OrthoDB" id="10262413at2759"/>
<gene>
    <name evidence="2" type="ORF">EURHEDRAFT_389457</name>
</gene>
<proteinExistence type="predicted"/>
<dbReference type="EMBL" id="KK088443">
    <property type="protein sequence ID" value="EYE91628.1"/>
    <property type="molecule type" value="Genomic_DNA"/>
</dbReference>
<evidence type="ECO:0000313" key="3">
    <source>
        <dbReference type="Proteomes" id="UP000019804"/>
    </source>
</evidence>
<dbReference type="Proteomes" id="UP000019804">
    <property type="component" value="Unassembled WGS sequence"/>
</dbReference>
<dbReference type="STRING" id="1388766.A0A017S3P0"/>
<dbReference type="InterPro" id="IPR036291">
    <property type="entry name" value="NAD(P)-bd_dom_sf"/>
</dbReference>
<dbReference type="Pfam" id="PF01370">
    <property type="entry name" value="Epimerase"/>
    <property type="match status" value="1"/>
</dbReference>
<evidence type="ECO:0000259" key="1">
    <source>
        <dbReference type="Pfam" id="PF01370"/>
    </source>
</evidence>
<dbReference type="InterPro" id="IPR051783">
    <property type="entry name" value="NAD(P)-dependent_oxidoreduct"/>
</dbReference>
<dbReference type="HOGENOM" id="CLU_007383_12_2_1"/>
<dbReference type="Gene3D" id="3.40.50.720">
    <property type="entry name" value="NAD(P)-binding Rossmann-like Domain"/>
    <property type="match status" value="1"/>
</dbReference>
<reference evidence="3" key="1">
    <citation type="journal article" date="2014" name="Nat. Commun.">
        <title>Genomic adaptations of the halophilic Dead Sea filamentous fungus Eurotium rubrum.</title>
        <authorList>
            <person name="Kis-Papo T."/>
            <person name="Weig A.R."/>
            <person name="Riley R."/>
            <person name="Persoh D."/>
            <person name="Salamov A."/>
            <person name="Sun H."/>
            <person name="Lipzen A."/>
            <person name="Wasser S.P."/>
            <person name="Rambold G."/>
            <person name="Grigoriev I.V."/>
            <person name="Nevo E."/>
        </authorList>
    </citation>
    <scope>NUCLEOTIDE SEQUENCE [LARGE SCALE GENOMIC DNA]</scope>
    <source>
        <strain evidence="3">CBS 135680</strain>
    </source>
</reference>
<dbReference type="InterPro" id="IPR001509">
    <property type="entry name" value="Epimerase_deHydtase"/>
</dbReference>
<dbReference type="GO" id="GO:0005737">
    <property type="term" value="C:cytoplasm"/>
    <property type="evidence" value="ECO:0007669"/>
    <property type="project" value="TreeGrafter"/>
</dbReference>
<dbReference type="SUPFAM" id="SSF51735">
    <property type="entry name" value="NAD(P)-binding Rossmann-fold domains"/>
    <property type="match status" value="1"/>
</dbReference>
<dbReference type="GeneID" id="63694910"/>
<dbReference type="RefSeq" id="XP_040635318.1">
    <property type="nucleotide sequence ID" value="XM_040779786.1"/>
</dbReference>
<organism evidence="2 3">
    <name type="scientific">Aspergillus ruber (strain CBS 135680)</name>
    <dbReference type="NCBI Taxonomy" id="1388766"/>
    <lineage>
        <taxon>Eukaryota</taxon>
        <taxon>Fungi</taxon>
        <taxon>Dikarya</taxon>
        <taxon>Ascomycota</taxon>
        <taxon>Pezizomycotina</taxon>
        <taxon>Eurotiomycetes</taxon>
        <taxon>Eurotiomycetidae</taxon>
        <taxon>Eurotiales</taxon>
        <taxon>Aspergillaceae</taxon>
        <taxon>Aspergillus</taxon>
        <taxon>Aspergillus subgen. Aspergillus</taxon>
    </lineage>
</organism>
<accession>A0A017S3P0</accession>
<name>A0A017S3P0_ASPRC</name>
<dbReference type="PANTHER" id="PTHR48079:SF6">
    <property type="entry name" value="NAD(P)-BINDING DOMAIN-CONTAINING PROTEIN-RELATED"/>
    <property type="match status" value="1"/>
</dbReference>
<dbReference type="PANTHER" id="PTHR48079">
    <property type="entry name" value="PROTEIN YEEZ"/>
    <property type="match status" value="1"/>
</dbReference>
<dbReference type="GO" id="GO:0004029">
    <property type="term" value="F:aldehyde dehydrogenase (NAD+) activity"/>
    <property type="evidence" value="ECO:0007669"/>
    <property type="project" value="TreeGrafter"/>
</dbReference>